<keyword evidence="1" id="KW-1133">Transmembrane helix</keyword>
<comment type="caution">
    <text evidence="2">The sequence shown here is derived from an EMBL/GenBank/DDBJ whole genome shotgun (WGS) entry which is preliminary data.</text>
</comment>
<dbReference type="EMBL" id="LPBJ01000047">
    <property type="protein sequence ID" value="KVP98255.1"/>
    <property type="molecule type" value="Genomic_DNA"/>
</dbReference>
<evidence type="ECO:0000313" key="3">
    <source>
        <dbReference type="Proteomes" id="UP000056453"/>
    </source>
</evidence>
<accession>A0AAW3MXG7</accession>
<keyword evidence="1" id="KW-0472">Membrane</keyword>
<name>A0AAW3MXG7_9BURK</name>
<organism evidence="2 3">
    <name type="scientific">Burkholderia ubonensis</name>
    <dbReference type="NCBI Taxonomy" id="101571"/>
    <lineage>
        <taxon>Bacteria</taxon>
        <taxon>Pseudomonadati</taxon>
        <taxon>Pseudomonadota</taxon>
        <taxon>Betaproteobacteria</taxon>
        <taxon>Burkholderiales</taxon>
        <taxon>Burkholderiaceae</taxon>
        <taxon>Burkholderia</taxon>
        <taxon>Burkholderia cepacia complex</taxon>
    </lineage>
</organism>
<feature type="transmembrane region" description="Helical" evidence="1">
    <location>
        <begin position="50"/>
        <end position="71"/>
    </location>
</feature>
<proteinExistence type="predicted"/>
<keyword evidence="3" id="KW-1185">Reference proteome</keyword>
<reference evidence="2 3" key="1">
    <citation type="submission" date="2015-11" db="EMBL/GenBank/DDBJ databases">
        <title>Expanding the genomic diversity of Burkholderia species for the development of highly accurate diagnostics.</title>
        <authorList>
            <person name="Sahl J."/>
            <person name="Keim P."/>
            <person name="Wagner D."/>
        </authorList>
    </citation>
    <scope>NUCLEOTIDE SEQUENCE [LARGE SCALE GENOMIC DNA]</scope>
    <source>
        <strain evidence="2 3">MSMB1808WGS</strain>
    </source>
</reference>
<gene>
    <name evidence="2" type="ORF">WJ96_06955</name>
</gene>
<sequence length="84" mass="9214">MNQLRAAINSLFNWKQNPASVFFFAIPLALIGFGCLGAVAYFQWAMNGDLVYAGISLAGLILLVVALLPAYRMHRRLQGMRSPG</sequence>
<dbReference type="Proteomes" id="UP000056453">
    <property type="component" value="Unassembled WGS sequence"/>
</dbReference>
<evidence type="ECO:0000313" key="2">
    <source>
        <dbReference type="EMBL" id="KVP98255.1"/>
    </source>
</evidence>
<protein>
    <recommendedName>
        <fullName evidence="4">DUF4175 domain-containing protein</fullName>
    </recommendedName>
</protein>
<keyword evidence="1" id="KW-0812">Transmembrane</keyword>
<dbReference type="PROSITE" id="PS51257">
    <property type="entry name" value="PROKAR_LIPOPROTEIN"/>
    <property type="match status" value="1"/>
</dbReference>
<dbReference type="RefSeq" id="WP_059925411.1">
    <property type="nucleotide sequence ID" value="NZ_LPBG01000047.1"/>
</dbReference>
<evidence type="ECO:0008006" key="4">
    <source>
        <dbReference type="Google" id="ProtNLM"/>
    </source>
</evidence>
<dbReference type="AlphaFoldDB" id="A0AAW3MXG7"/>
<feature type="transmembrane region" description="Helical" evidence="1">
    <location>
        <begin position="21"/>
        <end position="44"/>
    </location>
</feature>
<evidence type="ECO:0000256" key="1">
    <source>
        <dbReference type="SAM" id="Phobius"/>
    </source>
</evidence>